<dbReference type="InterPro" id="IPR036374">
    <property type="entry name" value="OxRdtase_Mopterin-bd_sf"/>
</dbReference>
<reference evidence="2 3" key="1">
    <citation type="journal article" date="2017" name="Int. J. Syst. Evol. Microbiol.">
        <title>Mucilaginibacterpsychrotolerans sp. nov., isolated from peatlands.</title>
        <authorList>
            <person name="Deng Y."/>
            <person name="Shen L."/>
            <person name="Xu B."/>
            <person name="Liu Y."/>
            <person name="Gu Z."/>
            <person name="Liu H."/>
            <person name="Zhou Y."/>
        </authorList>
    </citation>
    <scope>NUCLEOTIDE SEQUENCE [LARGE SCALE GENOMIC DNA]</scope>
    <source>
        <strain evidence="2 3">NH7-4</strain>
    </source>
</reference>
<accession>A0A4Y8SD50</accession>
<evidence type="ECO:0000313" key="3">
    <source>
        <dbReference type="Proteomes" id="UP000297540"/>
    </source>
</evidence>
<proteinExistence type="predicted"/>
<dbReference type="SUPFAM" id="SSF56524">
    <property type="entry name" value="Oxidoreductase molybdopterin-binding domain"/>
    <property type="match status" value="1"/>
</dbReference>
<name>A0A4Y8SD50_9SPHI</name>
<organism evidence="2 3">
    <name type="scientific">Mucilaginibacter psychrotolerans</name>
    <dbReference type="NCBI Taxonomy" id="1524096"/>
    <lineage>
        <taxon>Bacteria</taxon>
        <taxon>Pseudomonadati</taxon>
        <taxon>Bacteroidota</taxon>
        <taxon>Sphingobacteriia</taxon>
        <taxon>Sphingobacteriales</taxon>
        <taxon>Sphingobacteriaceae</taxon>
        <taxon>Mucilaginibacter</taxon>
    </lineage>
</organism>
<evidence type="ECO:0000313" key="2">
    <source>
        <dbReference type="EMBL" id="TFF36530.1"/>
    </source>
</evidence>
<feature type="chain" id="PRO_5021197111" evidence="1">
    <location>
        <begin position="19"/>
        <end position="170"/>
    </location>
</feature>
<dbReference type="Proteomes" id="UP000297540">
    <property type="component" value="Unassembled WGS sequence"/>
</dbReference>
<dbReference type="OrthoDB" id="5366082at2"/>
<protein>
    <submittedName>
        <fullName evidence="2">Molybdopterin-binding protein</fullName>
    </submittedName>
</protein>
<feature type="signal peptide" evidence="1">
    <location>
        <begin position="1"/>
        <end position="18"/>
    </location>
</feature>
<dbReference type="AlphaFoldDB" id="A0A4Y8SD50"/>
<dbReference type="EMBL" id="SOZE01000015">
    <property type="protein sequence ID" value="TFF36530.1"/>
    <property type="molecule type" value="Genomic_DNA"/>
</dbReference>
<evidence type="ECO:0000256" key="1">
    <source>
        <dbReference type="SAM" id="SignalP"/>
    </source>
</evidence>
<sequence>MKKLLTILLFIYANHALAQDKTRQTLQFSITGEVEKTSVITLDSLKQYKVSEIGDINVTDHTGAFKHKDDQLKGVLLKDVLSHTKFKTTSPKLLSRFYLVCTGIDGYKVVYSWNELYNTSVGDHVYIIMEKNGMAIDKMPESIQMTAAADFKTGRRYLHNLDKIVVGQVQ</sequence>
<gene>
    <name evidence="2" type="ORF">E2R66_15345</name>
</gene>
<dbReference type="RefSeq" id="WP_133234071.1">
    <property type="nucleotide sequence ID" value="NZ_SOZE01000015.1"/>
</dbReference>
<comment type="caution">
    <text evidence="2">The sequence shown here is derived from an EMBL/GenBank/DDBJ whole genome shotgun (WGS) entry which is preliminary data.</text>
</comment>
<dbReference type="Gene3D" id="3.90.420.10">
    <property type="entry name" value="Oxidoreductase, molybdopterin-binding domain"/>
    <property type="match status" value="1"/>
</dbReference>
<keyword evidence="1" id="KW-0732">Signal</keyword>
<keyword evidence="3" id="KW-1185">Reference proteome</keyword>